<evidence type="ECO:0000313" key="4">
    <source>
        <dbReference type="EMBL" id="QEE31451.1"/>
    </source>
</evidence>
<evidence type="ECO:0000259" key="3">
    <source>
        <dbReference type="PROSITE" id="PS50110"/>
    </source>
</evidence>
<organism evidence="4 5">
    <name type="scientific">Terriglobus albidus</name>
    <dbReference type="NCBI Taxonomy" id="1592106"/>
    <lineage>
        <taxon>Bacteria</taxon>
        <taxon>Pseudomonadati</taxon>
        <taxon>Acidobacteriota</taxon>
        <taxon>Terriglobia</taxon>
        <taxon>Terriglobales</taxon>
        <taxon>Acidobacteriaceae</taxon>
        <taxon>Terriglobus</taxon>
    </lineage>
</organism>
<dbReference type="InterPro" id="IPR050595">
    <property type="entry name" value="Bact_response_regulator"/>
</dbReference>
<dbReference type="GO" id="GO:0000160">
    <property type="term" value="P:phosphorelay signal transduction system"/>
    <property type="evidence" value="ECO:0007669"/>
    <property type="project" value="InterPro"/>
</dbReference>
<dbReference type="KEGG" id="talb:FTW19_18905"/>
<dbReference type="PROSITE" id="PS50110">
    <property type="entry name" value="RESPONSE_REGULATORY"/>
    <property type="match status" value="1"/>
</dbReference>
<sequence length="124" mass="13943">MSHEHVSVVFVVDDEQVISQSLAIILRREGYDASYFTNPLEALEQMKITPPDLLISDVMMPEISGIELAIRVAERYPDCKILLFSGQAATSDLMNDARAQGYSFQLLPKPLHPRQLLEEIATLQ</sequence>
<dbReference type="SMART" id="SM00448">
    <property type="entry name" value="REC"/>
    <property type="match status" value="1"/>
</dbReference>
<feature type="domain" description="Response regulatory" evidence="3">
    <location>
        <begin position="8"/>
        <end position="124"/>
    </location>
</feature>
<keyword evidence="5" id="KW-1185">Reference proteome</keyword>
<dbReference type="OrthoDB" id="116565at2"/>
<proteinExistence type="predicted"/>
<reference evidence="4 5" key="1">
    <citation type="submission" date="2019-08" db="EMBL/GenBank/DDBJ databases">
        <title>Complete genome sequence of Terriglobus albidus strain ORNL.</title>
        <authorList>
            <person name="Podar M."/>
        </authorList>
    </citation>
    <scope>NUCLEOTIDE SEQUENCE [LARGE SCALE GENOMIC DNA]</scope>
    <source>
        <strain evidence="4 5">ORNL</strain>
    </source>
</reference>
<dbReference type="PANTHER" id="PTHR44591:SF3">
    <property type="entry name" value="RESPONSE REGULATORY DOMAIN-CONTAINING PROTEIN"/>
    <property type="match status" value="1"/>
</dbReference>
<dbReference type="Proteomes" id="UP000321820">
    <property type="component" value="Chromosome"/>
</dbReference>
<evidence type="ECO:0000256" key="1">
    <source>
        <dbReference type="ARBA" id="ARBA00022553"/>
    </source>
</evidence>
<evidence type="ECO:0000313" key="5">
    <source>
        <dbReference type="Proteomes" id="UP000321820"/>
    </source>
</evidence>
<dbReference type="PANTHER" id="PTHR44591">
    <property type="entry name" value="STRESS RESPONSE REGULATOR PROTEIN 1"/>
    <property type="match status" value="1"/>
</dbReference>
<feature type="modified residue" description="4-aspartylphosphate" evidence="2">
    <location>
        <position position="57"/>
    </location>
</feature>
<keyword evidence="1 2" id="KW-0597">Phosphoprotein</keyword>
<evidence type="ECO:0000256" key="2">
    <source>
        <dbReference type="PROSITE-ProRule" id="PRU00169"/>
    </source>
</evidence>
<gene>
    <name evidence="4" type="ORF">FTW19_18905</name>
</gene>
<dbReference type="Pfam" id="PF00072">
    <property type="entry name" value="Response_reg"/>
    <property type="match status" value="1"/>
</dbReference>
<accession>A0A5B9EMB9</accession>
<dbReference type="SUPFAM" id="SSF52172">
    <property type="entry name" value="CheY-like"/>
    <property type="match status" value="1"/>
</dbReference>
<dbReference type="EMBL" id="CP042806">
    <property type="protein sequence ID" value="QEE31451.1"/>
    <property type="molecule type" value="Genomic_DNA"/>
</dbReference>
<dbReference type="InterPro" id="IPR011006">
    <property type="entry name" value="CheY-like_superfamily"/>
</dbReference>
<dbReference type="Gene3D" id="3.40.50.2300">
    <property type="match status" value="1"/>
</dbReference>
<name>A0A5B9EMB9_9BACT</name>
<protein>
    <submittedName>
        <fullName evidence="4">Response regulator</fullName>
    </submittedName>
</protein>
<dbReference type="InterPro" id="IPR001789">
    <property type="entry name" value="Sig_transdc_resp-reg_receiver"/>
</dbReference>
<dbReference type="AlphaFoldDB" id="A0A5B9EMB9"/>